<dbReference type="InterPro" id="IPR028994">
    <property type="entry name" value="Integrin_alpha_N"/>
</dbReference>
<name>A0ABZ2YUK3_9BACT</name>
<reference evidence="2" key="1">
    <citation type="submission" date="2024-03" db="EMBL/GenBank/DDBJ databases">
        <title>Chitinophaga horti sp. nov., isolated from garden soil.</title>
        <authorList>
            <person name="Lee D.S."/>
            <person name="Han D.M."/>
            <person name="Baek J.H."/>
            <person name="Choi D.G."/>
            <person name="Jeon J.H."/>
            <person name="Jeon C.O."/>
        </authorList>
    </citation>
    <scope>NUCLEOTIDE SEQUENCE [LARGE SCALE GENOMIC DNA]</scope>
    <source>
        <strain evidence="2">GPA1</strain>
    </source>
</reference>
<keyword evidence="2" id="KW-1185">Reference proteome</keyword>
<dbReference type="RefSeq" id="WP_341838240.1">
    <property type="nucleotide sequence ID" value="NZ_CP149822.1"/>
</dbReference>
<proteinExistence type="predicted"/>
<dbReference type="EMBL" id="CP149822">
    <property type="protein sequence ID" value="WZN43431.1"/>
    <property type="molecule type" value="Genomic_DNA"/>
</dbReference>
<sequence length="201" mass="21922">MKNIYLFCLVSLYACQPGVSSKERNTPAQTDSLPVIPADTANQAPLPVTSAGEAIGISGDFNGDGVIDSAWRELVKRSSGPDEPDFFALKFNTTAIPGIDSIAGHFRIINEGDLNGDGLPEISLFQSPLHGTVHYMTTWTLTPAGWKSIAGPWLIPAAGEYQSDASLQNRIVLENDTVYFWQEDVNDDHFTLQKNVLPLEK</sequence>
<protein>
    <recommendedName>
        <fullName evidence="3">VCBS repeat-containing protein</fullName>
    </recommendedName>
</protein>
<dbReference type="Proteomes" id="UP001485459">
    <property type="component" value="Chromosome"/>
</dbReference>
<evidence type="ECO:0000313" key="2">
    <source>
        <dbReference type="Proteomes" id="UP001485459"/>
    </source>
</evidence>
<evidence type="ECO:0008006" key="3">
    <source>
        <dbReference type="Google" id="ProtNLM"/>
    </source>
</evidence>
<dbReference type="PROSITE" id="PS51257">
    <property type="entry name" value="PROKAR_LIPOPROTEIN"/>
    <property type="match status" value="1"/>
</dbReference>
<organism evidence="1 2">
    <name type="scientific">Chitinophaga pollutisoli</name>
    <dbReference type="NCBI Taxonomy" id="3133966"/>
    <lineage>
        <taxon>Bacteria</taxon>
        <taxon>Pseudomonadati</taxon>
        <taxon>Bacteroidota</taxon>
        <taxon>Chitinophagia</taxon>
        <taxon>Chitinophagales</taxon>
        <taxon>Chitinophagaceae</taxon>
        <taxon>Chitinophaga</taxon>
    </lineage>
</organism>
<accession>A0ABZ2YUK3</accession>
<dbReference type="SUPFAM" id="SSF69318">
    <property type="entry name" value="Integrin alpha N-terminal domain"/>
    <property type="match status" value="1"/>
</dbReference>
<evidence type="ECO:0000313" key="1">
    <source>
        <dbReference type="EMBL" id="WZN43431.1"/>
    </source>
</evidence>
<gene>
    <name evidence="1" type="ORF">WJU16_10345</name>
</gene>